<keyword evidence="2" id="KW-1185">Reference proteome</keyword>
<dbReference type="RefSeq" id="WP_253332934.1">
    <property type="nucleotide sequence ID" value="NZ_JAMYXC010000197.1"/>
</dbReference>
<sequence length="135" mass="14939">MDKVSNLVAEALGYARVVRKCLDGKIIPLLEPRHRSFASEISRRIGTRSLMTEGFLRDLEAFIALLNEQADGETSYVWRGHEHDPDCGYTVPVRSERAAVFITVLDAVGDLATAIEAALDAAEAYRIANTLFEQT</sequence>
<dbReference type="Proteomes" id="UP001139477">
    <property type="component" value="Unassembled WGS sequence"/>
</dbReference>
<protein>
    <submittedName>
        <fullName evidence="1">Uncharacterized protein</fullName>
    </submittedName>
</protein>
<comment type="caution">
    <text evidence="1">The sequence shown here is derived from an EMBL/GenBank/DDBJ whole genome shotgun (WGS) entry which is preliminary data.</text>
</comment>
<reference evidence="1" key="1">
    <citation type="submission" date="2022-06" db="EMBL/GenBank/DDBJ databases">
        <title>Limimaricola sediminis sp. nov., isolated from an intertidal sediment.</title>
        <authorList>
            <person name="Shao X."/>
        </authorList>
    </citation>
    <scope>NUCLEOTIDE SEQUENCE</scope>
    <source>
        <strain evidence="1">ASW11-118</strain>
    </source>
</reference>
<organism evidence="1 2">
    <name type="scientific">Limimaricola litoreus</name>
    <dbReference type="NCBI Taxonomy" id="2955316"/>
    <lineage>
        <taxon>Bacteria</taxon>
        <taxon>Pseudomonadati</taxon>
        <taxon>Pseudomonadota</taxon>
        <taxon>Alphaproteobacteria</taxon>
        <taxon>Rhodobacterales</taxon>
        <taxon>Paracoccaceae</taxon>
        <taxon>Limimaricola</taxon>
    </lineage>
</organism>
<name>A0A9X2JPY7_9RHOB</name>
<proteinExistence type="predicted"/>
<accession>A0A9X2JPY7</accession>
<evidence type="ECO:0000313" key="2">
    <source>
        <dbReference type="Proteomes" id="UP001139477"/>
    </source>
</evidence>
<evidence type="ECO:0000313" key="1">
    <source>
        <dbReference type="EMBL" id="MCP1169379.1"/>
    </source>
</evidence>
<gene>
    <name evidence="1" type="ORF">NHG85_12745</name>
</gene>
<dbReference type="EMBL" id="JAMYXC010000197">
    <property type="protein sequence ID" value="MCP1169379.1"/>
    <property type="molecule type" value="Genomic_DNA"/>
</dbReference>
<dbReference type="AlphaFoldDB" id="A0A9X2JPY7"/>